<evidence type="ECO:0000313" key="1">
    <source>
        <dbReference type="EMBL" id="AKK73143.1"/>
    </source>
</evidence>
<proteinExistence type="predicted"/>
<dbReference type="Proteomes" id="UP000035213">
    <property type="component" value="Chromosome"/>
</dbReference>
<reference evidence="1 2" key="1">
    <citation type="submission" date="2014-11" db="EMBL/GenBank/DDBJ databases">
        <authorList>
            <person name="Park G.-S."/>
            <person name="Hong S.-J."/>
            <person name="Jung B.K."/>
            <person name="Khan A.R."/>
            <person name="Kwak Y."/>
            <person name="Shin J.-H."/>
        </authorList>
    </citation>
    <scope>NUCLEOTIDE SEQUENCE [LARGE SCALE GENOMIC DNA]</scope>
    <source>
        <strain evidence="1 2">DSM 27622</strain>
    </source>
</reference>
<dbReference type="AlphaFoldDB" id="A0A0G3M556"/>
<dbReference type="PATRIC" id="fig|1324352.5.peg.2383"/>
<dbReference type="KEGG" id="cgn:OK18_11420"/>
<name>A0A0G3M556_CHRGL</name>
<dbReference type="STRING" id="1324352.OK18_11420"/>
<sequence>MKQSLLLLFFFTTFFHSQVIKDSILGNPKSVKESVVFLNDSGPYTFMRGDDEYGHATIMKPKNLRESMRNSWFQII</sequence>
<gene>
    <name evidence="1" type="ORF">OK18_11420</name>
</gene>
<evidence type="ECO:0000313" key="2">
    <source>
        <dbReference type="Proteomes" id="UP000035213"/>
    </source>
</evidence>
<accession>A0A0G3M556</accession>
<organism evidence="1 2">
    <name type="scientific">Chryseobacterium gallinarum</name>
    <dbReference type="NCBI Taxonomy" id="1324352"/>
    <lineage>
        <taxon>Bacteria</taxon>
        <taxon>Pseudomonadati</taxon>
        <taxon>Bacteroidota</taxon>
        <taxon>Flavobacteriia</taxon>
        <taxon>Flavobacteriales</taxon>
        <taxon>Weeksellaceae</taxon>
        <taxon>Chryseobacterium group</taxon>
        <taxon>Chryseobacterium</taxon>
    </lineage>
</organism>
<dbReference type="EMBL" id="CP009928">
    <property type="protein sequence ID" value="AKK73143.1"/>
    <property type="molecule type" value="Genomic_DNA"/>
</dbReference>
<protein>
    <submittedName>
        <fullName evidence="1">Uncharacterized protein</fullName>
    </submittedName>
</protein>